<feature type="domain" description="Thioredoxin-like fold" evidence="1">
    <location>
        <begin position="42"/>
        <end position="205"/>
    </location>
</feature>
<dbReference type="CDD" id="cd02972">
    <property type="entry name" value="DsbA_family"/>
    <property type="match status" value="1"/>
</dbReference>
<sequence length="235" mass="25499">MAAVGLIVQSERKAMQAAAAPIPVSTVTARYPEAMDPLTGVVTVGLSTATATIDLYEDFLCPACALLYDAYDEQIRAAVERGELRVRFHLLPFLDRFSNPVGYSGRAANAAIAAAEGGKFVPFYSSLYEAQPAEGSAGYTDAQLLALGQALGLGPQFVDAVERQRYVPAIQRDYQHALATVGKDHYQGNFRTPTIVHDGQLVTYENQGRLIDWLRPLLDEAEAATTPAHHRPPPR</sequence>
<dbReference type="InterPro" id="IPR036249">
    <property type="entry name" value="Thioredoxin-like_sf"/>
</dbReference>
<dbReference type="Proteomes" id="UP001299970">
    <property type="component" value="Unassembled WGS sequence"/>
</dbReference>
<dbReference type="InterPro" id="IPR012336">
    <property type="entry name" value="Thioredoxin-like_fold"/>
</dbReference>
<evidence type="ECO:0000313" key="2">
    <source>
        <dbReference type="EMBL" id="MCH6171576.1"/>
    </source>
</evidence>
<name>A0ABS9TTM5_9PSEU</name>
<comment type="caution">
    <text evidence="2">The sequence shown here is derived from an EMBL/GenBank/DDBJ whole genome shotgun (WGS) entry which is preliminary data.</text>
</comment>
<reference evidence="2 3" key="1">
    <citation type="submission" date="2022-03" db="EMBL/GenBank/DDBJ databases">
        <title>Pseudonocardia alaer sp. nov., a novel actinomycete isolated from reed forest soil.</title>
        <authorList>
            <person name="Wang L."/>
        </authorList>
    </citation>
    <scope>NUCLEOTIDE SEQUENCE [LARGE SCALE GENOMIC DNA]</scope>
    <source>
        <strain evidence="2 3">Y-16303</strain>
    </source>
</reference>
<organism evidence="2 3">
    <name type="scientific">Pseudonocardia alaniniphila</name>
    <dbReference type="NCBI Taxonomy" id="75291"/>
    <lineage>
        <taxon>Bacteria</taxon>
        <taxon>Bacillati</taxon>
        <taxon>Actinomycetota</taxon>
        <taxon>Actinomycetes</taxon>
        <taxon>Pseudonocardiales</taxon>
        <taxon>Pseudonocardiaceae</taxon>
        <taxon>Pseudonocardia</taxon>
    </lineage>
</organism>
<dbReference type="Pfam" id="PF13462">
    <property type="entry name" value="Thioredoxin_4"/>
    <property type="match status" value="1"/>
</dbReference>
<evidence type="ECO:0000259" key="1">
    <source>
        <dbReference type="Pfam" id="PF13462"/>
    </source>
</evidence>
<dbReference type="RefSeq" id="WP_241042381.1">
    <property type="nucleotide sequence ID" value="NZ_BAAAJF010000016.1"/>
</dbReference>
<keyword evidence="3" id="KW-1185">Reference proteome</keyword>
<protein>
    <submittedName>
        <fullName evidence="2">DsbA family protein</fullName>
    </submittedName>
</protein>
<dbReference type="SUPFAM" id="SSF52833">
    <property type="entry name" value="Thioredoxin-like"/>
    <property type="match status" value="1"/>
</dbReference>
<accession>A0ABS9TTM5</accession>
<dbReference type="Gene3D" id="3.40.30.10">
    <property type="entry name" value="Glutaredoxin"/>
    <property type="match status" value="1"/>
</dbReference>
<evidence type="ECO:0000313" key="3">
    <source>
        <dbReference type="Proteomes" id="UP001299970"/>
    </source>
</evidence>
<gene>
    <name evidence="2" type="ORF">MMF94_38295</name>
</gene>
<dbReference type="EMBL" id="JAKXMK010000046">
    <property type="protein sequence ID" value="MCH6171576.1"/>
    <property type="molecule type" value="Genomic_DNA"/>
</dbReference>
<proteinExistence type="predicted"/>